<dbReference type="Gene3D" id="2.20.70.10">
    <property type="match status" value="1"/>
</dbReference>
<organism evidence="4 5">
    <name type="scientific">Ectocarpus siliculosus</name>
    <name type="common">Brown alga</name>
    <name type="synonym">Conferva siliculosa</name>
    <dbReference type="NCBI Taxonomy" id="2880"/>
    <lineage>
        <taxon>Eukaryota</taxon>
        <taxon>Sar</taxon>
        <taxon>Stramenopiles</taxon>
        <taxon>Ochrophyta</taxon>
        <taxon>PX clade</taxon>
        <taxon>Phaeophyceae</taxon>
        <taxon>Ectocarpales</taxon>
        <taxon>Ectocarpaceae</taxon>
        <taxon>Ectocarpus</taxon>
    </lineage>
</organism>
<dbReference type="Pfam" id="PF00168">
    <property type="entry name" value="C2"/>
    <property type="match status" value="1"/>
</dbReference>
<feature type="compositionally biased region" description="Low complexity" evidence="1">
    <location>
        <begin position="383"/>
        <end position="396"/>
    </location>
</feature>
<dbReference type="InterPro" id="IPR001202">
    <property type="entry name" value="WW_dom"/>
</dbReference>
<feature type="compositionally biased region" description="Low complexity" evidence="1">
    <location>
        <begin position="278"/>
        <end position="298"/>
    </location>
</feature>
<gene>
    <name evidence="4" type="ORF">Esi_0402_0011</name>
</gene>
<protein>
    <submittedName>
        <fullName evidence="4">Uncharacterized protein</fullName>
    </submittedName>
</protein>
<evidence type="ECO:0000313" key="4">
    <source>
        <dbReference type="EMBL" id="CBJ33001.1"/>
    </source>
</evidence>
<evidence type="ECO:0000313" key="5">
    <source>
        <dbReference type="Proteomes" id="UP000002630"/>
    </source>
</evidence>
<dbReference type="PANTHER" id="PTHR47052:SF3">
    <property type="entry name" value="INGRESSION PROTEIN 1"/>
    <property type="match status" value="1"/>
</dbReference>
<dbReference type="InterPro" id="IPR000008">
    <property type="entry name" value="C2_dom"/>
</dbReference>
<feature type="compositionally biased region" description="Low complexity" evidence="1">
    <location>
        <begin position="405"/>
        <end position="414"/>
    </location>
</feature>
<feature type="domain" description="C2" evidence="2">
    <location>
        <begin position="1"/>
        <end position="112"/>
    </location>
</feature>
<dbReference type="EMBL" id="FN649760">
    <property type="protein sequence ID" value="CBJ33001.1"/>
    <property type="molecule type" value="Genomic_DNA"/>
</dbReference>
<dbReference type="InterPro" id="IPR036020">
    <property type="entry name" value="WW_dom_sf"/>
</dbReference>
<feature type="compositionally biased region" description="Low complexity" evidence="1">
    <location>
        <begin position="219"/>
        <end position="254"/>
    </location>
</feature>
<sequence length="490" mass="49088">MQAPTPSKALYIVAKEAKGLKNVQMIGRQDPYLKLWVGRAGTKVKTKVHEDGGKVATWNETFVFDLQNVDAEECFHFEAKNKNVTDSKTIGMGKFPLKHFGPVAQATWHKIYNIKGKPAGEVLLEGRMDDRHGMSTHGAPMVGSTPGLGQPSASPIPPQSSMHYPQHPSAGGYPQSTGYGGGAPQPSLSTSAYGASRSPSGYGGVAPQQSLSTSMYGTPRSGSVYGGSRPPSSSYGPPQPGASYGGPQAPSAAGWYSNPQAPPSAYGGAPQAPSSAYGGSRVAAAPAPSPAGYGAAQPPASGTTYGGGLGAAAGAPQRNPNAVYYGPAAGSGSGGGGGAGFSGGSYRAGAPPTPAMSLKWGTPAAAPAAAQYSTFGGPEAAQSSASTAAPYHAPSAPSAPPATTPAPAAGYSNGSSPYSNGGGSGPYGNGSNPYASGSGGGGGGARPLPLPPGWEEKVASDGRTFFVDHKKVPAALWSAFFAVFHVFWVP</sequence>
<feature type="region of interest" description="Disordered" evidence="1">
    <location>
        <begin position="429"/>
        <end position="453"/>
    </location>
</feature>
<dbReference type="InterPro" id="IPR052981">
    <property type="entry name" value="Ingression_C2_domain"/>
</dbReference>
<keyword evidence="5" id="KW-1185">Reference proteome</keyword>
<evidence type="ECO:0000259" key="2">
    <source>
        <dbReference type="PROSITE" id="PS50004"/>
    </source>
</evidence>
<evidence type="ECO:0000256" key="1">
    <source>
        <dbReference type="SAM" id="MobiDB-lite"/>
    </source>
</evidence>
<name>D7G0H2_ECTSI</name>
<dbReference type="PROSITE" id="PS50020">
    <property type="entry name" value="WW_DOMAIN_2"/>
    <property type="match status" value="1"/>
</dbReference>
<feature type="domain" description="WW" evidence="3">
    <location>
        <begin position="448"/>
        <end position="470"/>
    </location>
</feature>
<accession>D7G0H2</accession>
<dbReference type="CDD" id="cd00201">
    <property type="entry name" value="WW"/>
    <property type="match status" value="1"/>
</dbReference>
<dbReference type="PANTHER" id="PTHR47052">
    <property type="entry name" value="CONSERVED SERINE PROLINE-RICH PROTEIN (AFU_ORTHOLOGUE AFUA_2G01790)"/>
    <property type="match status" value="1"/>
</dbReference>
<dbReference type="PROSITE" id="PS50004">
    <property type="entry name" value="C2"/>
    <property type="match status" value="1"/>
</dbReference>
<feature type="region of interest" description="Disordered" evidence="1">
    <location>
        <begin position="130"/>
        <end position="298"/>
    </location>
</feature>
<feature type="compositionally biased region" description="Polar residues" evidence="1">
    <location>
        <begin position="186"/>
        <end position="199"/>
    </location>
</feature>
<proteinExistence type="predicted"/>
<dbReference type="InParanoid" id="D7G0H2"/>
<dbReference type="Gene3D" id="2.60.40.150">
    <property type="entry name" value="C2 domain"/>
    <property type="match status" value="1"/>
</dbReference>
<dbReference type="SMART" id="SM00239">
    <property type="entry name" value="C2"/>
    <property type="match status" value="1"/>
</dbReference>
<feature type="compositionally biased region" description="Polar residues" evidence="1">
    <location>
        <begin position="207"/>
        <end position="216"/>
    </location>
</feature>
<dbReference type="SUPFAM" id="SSF51045">
    <property type="entry name" value="WW domain"/>
    <property type="match status" value="1"/>
</dbReference>
<dbReference type="SUPFAM" id="SSF49562">
    <property type="entry name" value="C2 domain (Calcium/lipid-binding domain, CaLB)"/>
    <property type="match status" value="1"/>
</dbReference>
<feature type="region of interest" description="Disordered" evidence="1">
    <location>
        <begin position="376"/>
        <end position="414"/>
    </location>
</feature>
<dbReference type="OrthoDB" id="270970at2759"/>
<dbReference type="InterPro" id="IPR035892">
    <property type="entry name" value="C2_domain_sf"/>
</dbReference>
<dbReference type="CDD" id="cd00030">
    <property type="entry name" value="C2"/>
    <property type="match status" value="1"/>
</dbReference>
<dbReference type="AlphaFoldDB" id="D7G0H2"/>
<dbReference type="STRING" id="2880.D7G0H2"/>
<dbReference type="Proteomes" id="UP000002630">
    <property type="component" value="Unassembled WGS sequence"/>
</dbReference>
<evidence type="ECO:0000259" key="3">
    <source>
        <dbReference type="PROSITE" id="PS50020"/>
    </source>
</evidence>
<reference evidence="4 5" key="1">
    <citation type="journal article" date="2010" name="Nature">
        <title>The Ectocarpus genome and the independent evolution of multicellularity in brown algae.</title>
        <authorList>
            <person name="Cock J.M."/>
            <person name="Sterck L."/>
            <person name="Rouze P."/>
            <person name="Scornet D."/>
            <person name="Allen A.E."/>
            <person name="Amoutzias G."/>
            <person name="Anthouard V."/>
            <person name="Artiguenave F."/>
            <person name="Aury J.M."/>
            <person name="Badger J.H."/>
            <person name="Beszteri B."/>
            <person name="Billiau K."/>
            <person name="Bonnet E."/>
            <person name="Bothwell J.H."/>
            <person name="Bowler C."/>
            <person name="Boyen C."/>
            <person name="Brownlee C."/>
            <person name="Carrano C.J."/>
            <person name="Charrier B."/>
            <person name="Cho G.Y."/>
            <person name="Coelho S.M."/>
            <person name="Collen J."/>
            <person name="Corre E."/>
            <person name="Da Silva C."/>
            <person name="Delage L."/>
            <person name="Delaroque N."/>
            <person name="Dittami S.M."/>
            <person name="Doulbeau S."/>
            <person name="Elias M."/>
            <person name="Farnham G."/>
            <person name="Gachon C.M."/>
            <person name="Gschloessl B."/>
            <person name="Heesch S."/>
            <person name="Jabbari K."/>
            <person name="Jubin C."/>
            <person name="Kawai H."/>
            <person name="Kimura K."/>
            <person name="Kloareg B."/>
            <person name="Kupper F.C."/>
            <person name="Lang D."/>
            <person name="Le Bail A."/>
            <person name="Leblanc C."/>
            <person name="Lerouge P."/>
            <person name="Lohr M."/>
            <person name="Lopez P.J."/>
            <person name="Martens C."/>
            <person name="Maumus F."/>
            <person name="Michel G."/>
            <person name="Miranda-Saavedra D."/>
            <person name="Morales J."/>
            <person name="Moreau H."/>
            <person name="Motomura T."/>
            <person name="Nagasato C."/>
            <person name="Napoli C.A."/>
            <person name="Nelson D.R."/>
            <person name="Nyvall-Collen P."/>
            <person name="Peters A.F."/>
            <person name="Pommier C."/>
            <person name="Potin P."/>
            <person name="Poulain J."/>
            <person name="Quesneville H."/>
            <person name="Read B."/>
            <person name="Rensing S.A."/>
            <person name="Ritter A."/>
            <person name="Rousvoal S."/>
            <person name="Samanta M."/>
            <person name="Samson G."/>
            <person name="Schroeder D.C."/>
            <person name="Segurens B."/>
            <person name="Strittmatter M."/>
            <person name="Tonon T."/>
            <person name="Tregear J.W."/>
            <person name="Valentin K."/>
            <person name="von Dassow P."/>
            <person name="Yamagishi T."/>
            <person name="Van de Peer Y."/>
            <person name="Wincker P."/>
        </authorList>
    </citation>
    <scope>NUCLEOTIDE SEQUENCE [LARGE SCALE GENOMIC DNA]</scope>
    <source>
        <strain evidence="5">Ec32 / CCAP1310/4</strain>
    </source>
</reference>